<protein>
    <submittedName>
        <fullName evidence="2">Uncharacterized protein</fullName>
    </submittedName>
</protein>
<feature type="transmembrane region" description="Helical" evidence="1">
    <location>
        <begin position="98"/>
        <end position="120"/>
    </location>
</feature>
<name>A0A6I4UY75_9SPHN</name>
<reference evidence="2 3" key="1">
    <citation type="submission" date="2019-12" db="EMBL/GenBank/DDBJ databases">
        <title>Genomic-based taxomic classification of the family Erythrobacteraceae.</title>
        <authorList>
            <person name="Xu L."/>
        </authorList>
    </citation>
    <scope>NUCLEOTIDE SEQUENCE [LARGE SCALE GENOMIC DNA]</scope>
    <source>
        <strain evidence="2 3">SW-109</strain>
    </source>
</reference>
<dbReference type="OrthoDB" id="225707at204457"/>
<feature type="transmembrane region" description="Helical" evidence="1">
    <location>
        <begin position="63"/>
        <end position="86"/>
    </location>
</feature>
<keyword evidence="1" id="KW-0812">Transmembrane</keyword>
<proteinExistence type="predicted"/>
<gene>
    <name evidence="2" type="ORF">GRI43_05515</name>
</gene>
<organism evidence="2 3">
    <name type="scientific">Pontixanthobacter luteolus</name>
    <dbReference type="NCBI Taxonomy" id="295089"/>
    <lineage>
        <taxon>Bacteria</taxon>
        <taxon>Pseudomonadati</taxon>
        <taxon>Pseudomonadota</taxon>
        <taxon>Alphaproteobacteria</taxon>
        <taxon>Sphingomonadales</taxon>
        <taxon>Erythrobacteraceae</taxon>
        <taxon>Pontixanthobacter</taxon>
    </lineage>
</organism>
<dbReference type="AlphaFoldDB" id="A0A6I4UY75"/>
<evidence type="ECO:0000313" key="3">
    <source>
        <dbReference type="Proteomes" id="UP000471435"/>
    </source>
</evidence>
<evidence type="ECO:0000313" key="2">
    <source>
        <dbReference type="EMBL" id="MXP46847.1"/>
    </source>
</evidence>
<evidence type="ECO:0000256" key="1">
    <source>
        <dbReference type="SAM" id="Phobius"/>
    </source>
</evidence>
<accession>A0A6I4UY75</accession>
<keyword evidence="1" id="KW-0472">Membrane</keyword>
<comment type="caution">
    <text evidence="2">The sequence shown here is derived from an EMBL/GenBank/DDBJ whole genome shotgun (WGS) entry which is preliminary data.</text>
</comment>
<dbReference type="Proteomes" id="UP000471435">
    <property type="component" value="Unassembled WGS sequence"/>
</dbReference>
<sequence length="147" mass="15208">MTGKQAAGGYMHASDNTGTRVGYLGLFACILTVIVFVVADQALNFDPCNNVFKQAGVECLESGWGGVLVGLFFAFIGASIAVGAVLRGRKVLGNRLEAFLLGWIGLCMTAIGTAAMYAGFSMIGSDLSGKSQGRVEVQASSADRGNS</sequence>
<dbReference type="RefSeq" id="WP_160730038.1">
    <property type="nucleotide sequence ID" value="NZ_WTYP01000001.1"/>
</dbReference>
<feature type="transmembrane region" description="Helical" evidence="1">
    <location>
        <begin position="21"/>
        <end position="43"/>
    </location>
</feature>
<keyword evidence="3" id="KW-1185">Reference proteome</keyword>
<dbReference type="EMBL" id="WTYP01000001">
    <property type="protein sequence ID" value="MXP46847.1"/>
    <property type="molecule type" value="Genomic_DNA"/>
</dbReference>
<keyword evidence="1" id="KW-1133">Transmembrane helix</keyword>